<protein>
    <recommendedName>
        <fullName evidence="1">DUF4123 domain-containing protein</fullName>
    </recommendedName>
</protein>
<dbReference type="OrthoDB" id="6353266at2"/>
<dbReference type="Pfam" id="PF13503">
    <property type="entry name" value="DUF4123"/>
    <property type="match status" value="1"/>
</dbReference>
<organism evidence="2 3">
    <name type="scientific">Pseudomonas fluorescens NCIMB 11764</name>
    <dbReference type="NCBI Taxonomy" id="1221522"/>
    <lineage>
        <taxon>Bacteria</taxon>
        <taxon>Pseudomonadati</taxon>
        <taxon>Pseudomonadota</taxon>
        <taxon>Gammaproteobacteria</taxon>
        <taxon>Pseudomonadales</taxon>
        <taxon>Pseudomonadaceae</taxon>
        <taxon>Pseudomonas</taxon>
    </lineage>
</organism>
<gene>
    <name evidence="2" type="ORF">B723_17810</name>
</gene>
<accession>A0A0K1QR19</accession>
<dbReference type="Proteomes" id="UP000017175">
    <property type="component" value="Chromosome"/>
</dbReference>
<proteinExistence type="predicted"/>
<sequence>MLKSDWPLEIGLPQGLPWNGTVGLLLDGVSVEKLPQHLYQWSDDPVFEPLYLGTQWAELGDLSPCLVRINTQNNPILAKFLAEPRQEWGYLVFSDQPWAQMVEHFRWLTSVMHPQGEEVLLRVADPAVAHALLSHAESIKDSTLFGPCSQIVTADAALGCWHINQRPGKASEANYSKRYRLSDEQLSQLDEVNFRSIVVRLDQHMHEYFPSYQAQLTPLQRWEHLHALASTSYDRGFNTELDITLYANIHGFLGERALEEHPDLDAILKTPSEQTSAQRLERVADIAQERAETLHRSQG</sequence>
<dbReference type="eggNOG" id="COG4104">
    <property type="taxonomic scope" value="Bacteria"/>
</dbReference>
<dbReference type="AlphaFoldDB" id="A0A0K1QR19"/>
<name>A0A0K1QR19_PSEFL</name>
<evidence type="ECO:0000313" key="3">
    <source>
        <dbReference type="Proteomes" id="UP000017175"/>
    </source>
</evidence>
<dbReference type="RefSeq" id="WP_017337992.1">
    <property type="nucleotide sequence ID" value="NZ_CP010945.1"/>
</dbReference>
<dbReference type="InterPro" id="IPR025391">
    <property type="entry name" value="DUF4123"/>
</dbReference>
<evidence type="ECO:0000313" key="2">
    <source>
        <dbReference type="EMBL" id="AKV08158.1"/>
    </source>
</evidence>
<dbReference type="EMBL" id="CP010945">
    <property type="protein sequence ID" value="AKV08158.1"/>
    <property type="molecule type" value="Genomic_DNA"/>
</dbReference>
<feature type="domain" description="DUF4123" evidence="1">
    <location>
        <begin position="24"/>
        <end position="136"/>
    </location>
</feature>
<reference evidence="2 3" key="1">
    <citation type="journal article" date="2012" name="J. Bacteriol.">
        <title>Draft genome sequence of the cyanide-utilizing bacterium Pseudomonas fluorescens strain NCIMB 11764.</title>
        <authorList>
            <person name="Vilo C.A."/>
            <person name="Benedik M.J."/>
            <person name="Kunz D.A."/>
            <person name="Dong Q."/>
        </authorList>
    </citation>
    <scope>NUCLEOTIDE SEQUENCE [LARGE SCALE GENOMIC DNA]</scope>
    <source>
        <strain evidence="2 3">NCIMB 11764</strain>
    </source>
</reference>
<evidence type="ECO:0000259" key="1">
    <source>
        <dbReference type="Pfam" id="PF13503"/>
    </source>
</evidence>